<evidence type="ECO:0000313" key="2">
    <source>
        <dbReference type="Proteomes" id="UP000287247"/>
    </source>
</evidence>
<reference evidence="2" key="1">
    <citation type="submission" date="2017-05" db="EMBL/GenBank/DDBJ databases">
        <title>Physiological properties and genetic analysis related to exopolysaccharide production of fresh-water unicellular cyanobacterium Aphanothece sacrum, Suizenji Nori, that has been cultured as a food source in Japan.</title>
        <authorList>
            <person name="Kanesaki Y."/>
            <person name="Yoshikawa S."/>
            <person name="Ohki K."/>
        </authorList>
    </citation>
    <scope>NUCLEOTIDE SEQUENCE [LARGE SCALE GENOMIC DNA]</scope>
    <source>
        <strain evidence="2">FPU1</strain>
    </source>
</reference>
<dbReference type="OrthoDB" id="9803586at2"/>
<gene>
    <name evidence="1" type="ORF">AsFPU1_3352</name>
</gene>
<dbReference type="RefSeq" id="WP_124971405.1">
    <property type="nucleotide sequence ID" value="NZ_BDQK01000014.1"/>
</dbReference>
<dbReference type="SUPFAM" id="SSF55331">
    <property type="entry name" value="Tautomerase/MIF"/>
    <property type="match status" value="1"/>
</dbReference>
<dbReference type="PANTHER" id="PTHR35530:SF1">
    <property type="entry name" value="2-HYDROXYMUCONATE TAUTOMERASE"/>
    <property type="match status" value="1"/>
</dbReference>
<keyword evidence="2" id="KW-1185">Reference proteome</keyword>
<accession>A0A401IKZ7</accession>
<dbReference type="PANTHER" id="PTHR35530">
    <property type="entry name" value="TAUTOMERASE-RELATED"/>
    <property type="match status" value="1"/>
</dbReference>
<name>A0A401IKZ7_APHSA</name>
<comment type="caution">
    <text evidence="1">The sequence shown here is derived from an EMBL/GenBank/DDBJ whole genome shotgun (WGS) entry which is preliminary data.</text>
</comment>
<organism evidence="1 2">
    <name type="scientific">Aphanothece sacrum FPU1</name>
    <dbReference type="NCBI Taxonomy" id="1920663"/>
    <lineage>
        <taxon>Bacteria</taxon>
        <taxon>Bacillati</taxon>
        <taxon>Cyanobacteriota</taxon>
        <taxon>Cyanophyceae</taxon>
        <taxon>Oscillatoriophycideae</taxon>
        <taxon>Chroococcales</taxon>
        <taxon>Aphanothecaceae</taxon>
        <taxon>Aphanothece</taxon>
    </lineage>
</organism>
<evidence type="ECO:0008006" key="3">
    <source>
        <dbReference type="Google" id="ProtNLM"/>
    </source>
</evidence>
<dbReference type="InterPro" id="IPR014347">
    <property type="entry name" value="Tautomerase/MIF_sf"/>
</dbReference>
<dbReference type="Gene3D" id="3.30.429.10">
    <property type="entry name" value="Macrophage Migration Inhibitory Factor"/>
    <property type="match status" value="1"/>
</dbReference>
<evidence type="ECO:0000313" key="1">
    <source>
        <dbReference type="EMBL" id="GBF81929.1"/>
    </source>
</evidence>
<dbReference type="Proteomes" id="UP000287247">
    <property type="component" value="Unassembled WGS sequence"/>
</dbReference>
<protein>
    <recommendedName>
        <fullName evidence="3">4-oxalocrotonate tautomerase</fullName>
    </recommendedName>
</protein>
<dbReference type="AlphaFoldDB" id="A0A401IKZ7"/>
<sequence>MPLITLRASKILSENIKSSLAESLSLITEKILRKNSKVIVVLFESSEQQGQWYVDGKIKSDPEVIFELSILVTKGTNTDEEKAEWIAQTWKLITDVLGNSSHPNYISIQEIEGKNWGYNGLTQEQRKIQST</sequence>
<proteinExistence type="predicted"/>
<dbReference type="EMBL" id="BDQK01000014">
    <property type="protein sequence ID" value="GBF81929.1"/>
    <property type="molecule type" value="Genomic_DNA"/>
</dbReference>